<dbReference type="PANTHER" id="PTHR24305">
    <property type="entry name" value="CYTOCHROME P450"/>
    <property type="match status" value="1"/>
</dbReference>
<dbReference type="RefSeq" id="XP_062642048.1">
    <property type="nucleotide sequence ID" value="XM_062797474.1"/>
</dbReference>
<evidence type="ECO:0000256" key="1">
    <source>
        <dbReference type="ARBA" id="ARBA00001971"/>
    </source>
</evidence>
<reference evidence="11" key="1">
    <citation type="journal article" date="2023" name="Mol. Phylogenet. Evol.">
        <title>Genome-scale phylogeny and comparative genomics of the fungal order Sordariales.</title>
        <authorList>
            <person name="Hensen N."/>
            <person name="Bonometti L."/>
            <person name="Westerberg I."/>
            <person name="Brannstrom I.O."/>
            <person name="Guillou S."/>
            <person name="Cros-Aarteil S."/>
            <person name="Calhoun S."/>
            <person name="Haridas S."/>
            <person name="Kuo A."/>
            <person name="Mondo S."/>
            <person name="Pangilinan J."/>
            <person name="Riley R."/>
            <person name="LaButti K."/>
            <person name="Andreopoulos B."/>
            <person name="Lipzen A."/>
            <person name="Chen C."/>
            <person name="Yan M."/>
            <person name="Daum C."/>
            <person name="Ng V."/>
            <person name="Clum A."/>
            <person name="Steindorff A."/>
            <person name="Ohm R.A."/>
            <person name="Martin F."/>
            <person name="Silar P."/>
            <person name="Natvig D.O."/>
            <person name="Lalanne C."/>
            <person name="Gautier V."/>
            <person name="Ament-Velasquez S.L."/>
            <person name="Kruys A."/>
            <person name="Hutchinson M.I."/>
            <person name="Powell A.J."/>
            <person name="Barry K."/>
            <person name="Miller A.N."/>
            <person name="Grigoriev I.V."/>
            <person name="Debuchy R."/>
            <person name="Gladieux P."/>
            <person name="Hiltunen Thoren M."/>
            <person name="Johannesson H."/>
        </authorList>
    </citation>
    <scope>NUCLEOTIDE SEQUENCE</scope>
    <source>
        <strain evidence="11">CBS 731.68</strain>
    </source>
</reference>
<evidence type="ECO:0000256" key="6">
    <source>
        <dbReference type="ARBA" id="ARBA00023004"/>
    </source>
</evidence>
<dbReference type="CDD" id="cd11062">
    <property type="entry name" value="CYP58-like"/>
    <property type="match status" value="1"/>
</dbReference>
<dbReference type="EMBL" id="MU853274">
    <property type="protein sequence ID" value="KAK4118275.1"/>
    <property type="molecule type" value="Genomic_DNA"/>
</dbReference>
<evidence type="ECO:0000313" key="11">
    <source>
        <dbReference type="EMBL" id="KAK4118275.1"/>
    </source>
</evidence>
<comment type="similarity">
    <text evidence="2 9">Belongs to the cytochrome P450 family.</text>
</comment>
<proteinExistence type="inferred from homology"/>
<evidence type="ECO:0000256" key="7">
    <source>
        <dbReference type="ARBA" id="ARBA00023033"/>
    </source>
</evidence>
<dbReference type="GO" id="GO:0004497">
    <property type="term" value="F:monooxygenase activity"/>
    <property type="evidence" value="ECO:0007669"/>
    <property type="project" value="UniProtKB-KW"/>
</dbReference>
<evidence type="ECO:0000256" key="8">
    <source>
        <dbReference type="PIRSR" id="PIRSR602401-1"/>
    </source>
</evidence>
<dbReference type="GO" id="GO:0020037">
    <property type="term" value="F:heme binding"/>
    <property type="evidence" value="ECO:0007669"/>
    <property type="project" value="InterPro"/>
</dbReference>
<dbReference type="AlphaFoldDB" id="A0AAN6TPJ1"/>
<accession>A0AAN6TPJ1</accession>
<keyword evidence="10" id="KW-1133">Transmembrane helix</keyword>
<evidence type="ECO:0000256" key="9">
    <source>
        <dbReference type="RuleBase" id="RU000461"/>
    </source>
</evidence>
<keyword evidence="6 8" id="KW-0408">Iron</keyword>
<dbReference type="PRINTS" id="PR00385">
    <property type="entry name" value="P450"/>
</dbReference>
<evidence type="ECO:0000256" key="5">
    <source>
        <dbReference type="ARBA" id="ARBA00023002"/>
    </source>
</evidence>
<evidence type="ECO:0000313" key="12">
    <source>
        <dbReference type="Proteomes" id="UP001302602"/>
    </source>
</evidence>
<feature type="transmembrane region" description="Helical" evidence="10">
    <location>
        <begin position="326"/>
        <end position="348"/>
    </location>
</feature>
<dbReference type="InterPro" id="IPR002401">
    <property type="entry name" value="Cyt_P450_E_grp-I"/>
</dbReference>
<organism evidence="11 12">
    <name type="scientific">Parathielavia appendiculata</name>
    <dbReference type="NCBI Taxonomy" id="2587402"/>
    <lineage>
        <taxon>Eukaryota</taxon>
        <taxon>Fungi</taxon>
        <taxon>Dikarya</taxon>
        <taxon>Ascomycota</taxon>
        <taxon>Pezizomycotina</taxon>
        <taxon>Sordariomycetes</taxon>
        <taxon>Sordariomycetidae</taxon>
        <taxon>Sordariales</taxon>
        <taxon>Chaetomiaceae</taxon>
        <taxon>Parathielavia</taxon>
    </lineage>
</organism>
<keyword evidence="4 8" id="KW-0479">Metal-binding</keyword>
<dbReference type="InterPro" id="IPR050121">
    <property type="entry name" value="Cytochrome_P450_monoxygenase"/>
</dbReference>
<comment type="caution">
    <text evidence="11">The sequence shown here is derived from an EMBL/GenBank/DDBJ whole genome shotgun (WGS) entry which is preliminary data.</text>
</comment>
<comment type="cofactor">
    <cofactor evidence="1 8">
        <name>heme</name>
        <dbReference type="ChEBI" id="CHEBI:30413"/>
    </cofactor>
</comment>
<keyword evidence="7 9" id="KW-0503">Monooxygenase</keyword>
<dbReference type="GeneID" id="87834250"/>
<evidence type="ECO:0000256" key="3">
    <source>
        <dbReference type="ARBA" id="ARBA00022617"/>
    </source>
</evidence>
<dbReference type="InterPro" id="IPR036396">
    <property type="entry name" value="Cyt_P450_sf"/>
</dbReference>
<dbReference type="SUPFAM" id="SSF48264">
    <property type="entry name" value="Cytochrome P450"/>
    <property type="match status" value="1"/>
</dbReference>
<gene>
    <name evidence="11" type="ORF">N657DRAFT_715919</name>
</gene>
<protein>
    <submittedName>
        <fullName evidence="11">Cytochrome P450</fullName>
    </submittedName>
</protein>
<keyword evidence="3 8" id="KW-0349">Heme</keyword>
<dbReference type="Gene3D" id="1.10.630.10">
    <property type="entry name" value="Cytochrome P450"/>
    <property type="match status" value="1"/>
</dbReference>
<keyword evidence="10" id="KW-0812">Transmembrane</keyword>
<feature type="binding site" description="axial binding residue" evidence="8">
    <location>
        <position position="484"/>
    </location>
    <ligand>
        <name>heme</name>
        <dbReference type="ChEBI" id="CHEBI:30413"/>
    </ligand>
    <ligandPart>
        <name>Fe</name>
        <dbReference type="ChEBI" id="CHEBI:18248"/>
    </ligandPart>
</feature>
<dbReference type="Pfam" id="PF00067">
    <property type="entry name" value="p450"/>
    <property type="match status" value="1"/>
</dbReference>
<keyword evidence="12" id="KW-1185">Reference proteome</keyword>
<dbReference type="PROSITE" id="PS00086">
    <property type="entry name" value="CYTOCHROME_P450"/>
    <property type="match status" value="1"/>
</dbReference>
<dbReference type="GO" id="GO:0016705">
    <property type="term" value="F:oxidoreductase activity, acting on paired donors, with incorporation or reduction of molecular oxygen"/>
    <property type="evidence" value="ECO:0007669"/>
    <property type="project" value="InterPro"/>
</dbReference>
<dbReference type="PRINTS" id="PR00463">
    <property type="entry name" value="EP450I"/>
</dbReference>
<feature type="transmembrane region" description="Helical" evidence="10">
    <location>
        <begin position="32"/>
        <end position="54"/>
    </location>
</feature>
<dbReference type="InterPro" id="IPR001128">
    <property type="entry name" value="Cyt_P450"/>
</dbReference>
<keyword evidence="5 9" id="KW-0560">Oxidoreductase</keyword>
<sequence length="554" mass="62375">MLSEDCFRPLLLKATGTVIMLLETSDIFTLKALAVLVGAYFVYGLALAIYRLYLSPLSKFPGPKLAAATFWYEFYYDVWLGGKYIFHINQLHQKYGPVIRINPLEIHVQTPEFYDVLYSGPGHRRHKWYYATRGFGADTSTFATVAHDAHRMRKAALSQFFSMGQVRQLEPVIQKVVDAFMRRVDGFRADGQVLRIDTACSALTADITMQYAIGKPSRLVEVPDFDLAFQESLLDSGRQLFLSRQFPVLLRLVRKAPSSLMLKLNPTLTSFYNLQMSIGAQVARILNGSPDEQRHPAAHRTIFVELLDSKLPPDEKTFVRLAEEGGVLIGAGTLTTAWALTVAVYYLLREPECLVRLKQELAAALPGADRSATTANRPPTKEALLPILERLPYLNAVIQESLRRSYGVASRLTRLAPDEELVVPGGDGREWRIPPNTPVSMTQLDMLLDEGIFPLARRFRPERWIENPKLARFQVAFGKGSRRCLGMNLALAEIYLVLAALFGRYGSREVRMNGDVGYLELFETDDSDIECSVDGFLPLPKKDTKGVRIRAHPW</sequence>
<dbReference type="Proteomes" id="UP001302602">
    <property type="component" value="Unassembled WGS sequence"/>
</dbReference>
<dbReference type="InterPro" id="IPR017972">
    <property type="entry name" value="Cyt_P450_CS"/>
</dbReference>
<evidence type="ECO:0000256" key="10">
    <source>
        <dbReference type="SAM" id="Phobius"/>
    </source>
</evidence>
<keyword evidence="10" id="KW-0472">Membrane</keyword>
<evidence type="ECO:0000256" key="4">
    <source>
        <dbReference type="ARBA" id="ARBA00022723"/>
    </source>
</evidence>
<evidence type="ECO:0000256" key="2">
    <source>
        <dbReference type="ARBA" id="ARBA00010617"/>
    </source>
</evidence>
<name>A0AAN6TPJ1_9PEZI</name>
<dbReference type="PANTHER" id="PTHR24305:SF157">
    <property type="entry name" value="N-ACETYLTRYPTOPHAN 6-HYDROXYLASE IVOC-RELATED"/>
    <property type="match status" value="1"/>
</dbReference>
<reference evidence="11" key="2">
    <citation type="submission" date="2023-05" db="EMBL/GenBank/DDBJ databases">
        <authorList>
            <consortium name="Lawrence Berkeley National Laboratory"/>
            <person name="Steindorff A."/>
            <person name="Hensen N."/>
            <person name="Bonometti L."/>
            <person name="Westerberg I."/>
            <person name="Brannstrom I.O."/>
            <person name="Guillou S."/>
            <person name="Cros-Aarteil S."/>
            <person name="Calhoun S."/>
            <person name="Haridas S."/>
            <person name="Kuo A."/>
            <person name="Mondo S."/>
            <person name="Pangilinan J."/>
            <person name="Riley R."/>
            <person name="Labutti K."/>
            <person name="Andreopoulos B."/>
            <person name="Lipzen A."/>
            <person name="Chen C."/>
            <person name="Yanf M."/>
            <person name="Daum C."/>
            <person name="Ng V."/>
            <person name="Clum A."/>
            <person name="Ohm R."/>
            <person name="Martin F."/>
            <person name="Silar P."/>
            <person name="Natvig D."/>
            <person name="Lalanne C."/>
            <person name="Gautier V."/>
            <person name="Ament-Velasquez S.L."/>
            <person name="Kruys A."/>
            <person name="Hutchinson M.I."/>
            <person name="Powell A.J."/>
            <person name="Barry K."/>
            <person name="Miller A.N."/>
            <person name="Grigoriev I.V."/>
            <person name="Debuchy R."/>
            <person name="Gladieux P."/>
            <person name="Thoren M.H."/>
            <person name="Johannesson H."/>
        </authorList>
    </citation>
    <scope>NUCLEOTIDE SEQUENCE</scope>
    <source>
        <strain evidence="11">CBS 731.68</strain>
    </source>
</reference>
<dbReference type="GO" id="GO:0005506">
    <property type="term" value="F:iron ion binding"/>
    <property type="evidence" value="ECO:0007669"/>
    <property type="project" value="InterPro"/>
</dbReference>